<protein>
    <submittedName>
        <fullName evidence="2">Uncharacterized protein</fullName>
    </submittedName>
</protein>
<reference evidence="2 3" key="1">
    <citation type="submission" date="2024-01" db="EMBL/GenBank/DDBJ databases">
        <authorList>
            <consortium name="Genoscope - CEA"/>
            <person name="William W."/>
        </authorList>
    </citation>
    <scope>NUCLEOTIDE SEQUENCE [LARGE SCALE GENOMIC DNA]</scope>
    <source>
        <strain evidence="2 3">29B2s-10</strain>
    </source>
</reference>
<accession>A0ABP0EN47</accession>
<evidence type="ECO:0000313" key="2">
    <source>
        <dbReference type="EMBL" id="CAK7922321.1"/>
    </source>
</evidence>
<dbReference type="PANTHER" id="PTHR38421">
    <property type="entry name" value="TRANSMEMBRANE PROTEIN USGS"/>
    <property type="match status" value="1"/>
</dbReference>
<organism evidence="2 3">
    <name type="scientific">[Candida] anglica</name>
    <dbReference type="NCBI Taxonomy" id="148631"/>
    <lineage>
        <taxon>Eukaryota</taxon>
        <taxon>Fungi</taxon>
        <taxon>Dikarya</taxon>
        <taxon>Ascomycota</taxon>
        <taxon>Saccharomycotina</taxon>
        <taxon>Pichiomycetes</taxon>
        <taxon>Debaryomycetaceae</taxon>
        <taxon>Kurtzmaniella</taxon>
    </lineage>
</organism>
<evidence type="ECO:0000256" key="1">
    <source>
        <dbReference type="SAM" id="Phobius"/>
    </source>
</evidence>
<keyword evidence="3" id="KW-1185">Reference proteome</keyword>
<keyword evidence="1" id="KW-0472">Membrane</keyword>
<evidence type="ECO:0000313" key="3">
    <source>
        <dbReference type="Proteomes" id="UP001497600"/>
    </source>
</evidence>
<gene>
    <name evidence="2" type="ORF">CAAN4_H25334</name>
</gene>
<keyword evidence="1" id="KW-0812">Transmembrane</keyword>
<keyword evidence="1" id="KW-1133">Transmembrane helix</keyword>
<proteinExistence type="predicted"/>
<feature type="transmembrane region" description="Helical" evidence="1">
    <location>
        <begin position="220"/>
        <end position="242"/>
    </location>
</feature>
<dbReference type="EMBL" id="OZ004260">
    <property type="protein sequence ID" value="CAK7922321.1"/>
    <property type="molecule type" value="Genomic_DNA"/>
</dbReference>
<name>A0ABP0EN47_9ASCO</name>
<dbReference type="PANTHER" id="PTHR38421:SF1">
    <property type="entry name" value="TRANSMEMBRANE PROTEIN"/>
    <property type="match status" value="1"/>
</dbReference>
<dbReference type="Proteomes" id="UP001497600">
    <property type="component" value="Chromosome H"/>
</dbReference>
<sequence>MASPIFLSQPSPSLSPSGILRGVQLGFLGIYRALQNKNLGLFRRGSRGIKHNDIYIIMKDILSIEIVRWIIELVLKIVSLTLYKYTGYDYNESFQFFQKRVVNVNLASVTFAKLLRPGFSDHFLLASLHYFDSTTTPPTTYYQNLMDLDTSKYTTSEEHNFYSTYTVRILYKYGLVTKNSISGTGLNYINRYSSLVIYNCIIYMISCIPQKYSSFCISLLLFQNFINISGVTIAILLALAFSNLPTSYSITVIMSFNECRFLMYELLTPYFDRIRFTKLEREQWVKNREGILFGFAICFDLLMHHMSYGGLFVLRLSELSLAYLIIKLSDPPPTSQSQLINWTTSQIIWNKEKESHVLTGDFVNDEGFASIPGSYILI</sequence>
<feature type="transmembrane region" description="Helical" evidence="1">
    <location>
        <begin position="291"/>
        <end position="314"/>
    </location>
</feature>